<proteinExistence type="predicted"/>
<accession>A0A0C3PCN5</accession>
<name>A0A0C3PCN5_PISTI</name>
<reference evidence="2" key="2">
    <citation type="submission" date="2015-01" db="EMBL/GenBank/DDBJ databases">
        <title>Evolutionary Origins and Diversification of the Mycorrhizal Mutualists.</title>
        <authorList>
            <consortium name="DOE Joint Genome Institute"/>
            <consortium name="Mycorrhizal Genomics Consortium"/>
            <person name="Kohler A."/>
            <person name="Kuo A."/>
            <person name="Nagy L.G."/>
            <person name="Floudas D."/>
            <person name="Copeland A."/>
            <person name="Barry K.W."/>
            <person name="Cichocki N."/>
            <person name="Veneault-Fourrey C."/>
            <person name="LaButti K."/>
            <person name="Lindquist E.A."/>
            <person name="Lipzen A."/>
            <person name="Lundell T."/>
            <person name="Morin E."/>
            <person name="Murat C."/>
            <person name="Riley R."/>
            <person name="Ohm R."/>
            <person name="Sun H."/>
            <person name="Tunlid A."/>
            <person name="Henrissat B."/>
            <person name="Grigoriev I.V."/>
            <person name="Hibbett D.S."/>
            <person name="Martin F."/>
        </authorList>
    </citation>
    <scope>NUCLEOTIDE SEQUENCE [LARGE SCALE GENOMIC DNA]</scope>
    <source>
        <strain evidence="2">Marx 270</strain>
    </source>
</reference>
<dbReference type="Proteomes" id="UP000054217">
    <property type="component" value="Unassembled WGS sequence"/>
</dbReference>
<dbReference type="EMBL" id="KN831965">
    <property type="protein sequence ID" value="KIO05801.1"/>
    <property type="molecule type" value="Genomic_DNA"/>
</dbReference>
<reference evidence="1 2" key="1">
    <citation type="submission" date="2014-04" db="EMBL/GenBank/DDBJ databases">
        <authorList>
            <consortium name="DOE Joint Genome Institute"/>
            <person name="Kuo A."/>
            <person name="Kohler A."/>
            <person name="Costa M.D."/>
            <person name="Nagy L.G."/>
            <person name="Floudas D."/>
            <person name="Copeland A."/>
            <person name="Barry K.W."/>
            <person name="Cichocki N."/>
            <person name="Veneault-Fourrey C."/>
            <person name="LaButti K."/>
            <person name="Lindquist E.A."/>
            <person name="Lipzen A."/>
            <person name="Lundell T."/>
            <person name="Morin E."/>
            <person name="Murat C."/>
            <person name="Sun H."/>
            <person name="Tunlid A."/>
            <person name="Henrissat B."/>
            <person name="Grigoriev I.V."/>
            <person name="Hibbett D.S."/>
            <person name="Martin F."/>
            <person name="Nordberg H.P."/>
            <person name="Cantor M.N."/>
            <person name="Hua S.X."/>
        </authorList>
    </citation>
    <scope>NUCLEOTIDE SEQUENCE [LARGE SCALE GENOMIC DNA]</scope>
    <source>
        <strain evidence="1 2">Marx 270</strain>
    </source>
</reference>
<dbReference type="HOGENOM" id="CLU_2559207_0_0_1"/>
<organism evidence="1 2">
    <name type="scientific">Pisolithus tinctorius Marx 270</name>
    <dbReference type="NCBI Taxonomy" id="870435"/>
    <lineage>
        <taxon>Eukaryota</taxon>
        <taxon>Fungi</taxon>
        <taxon>Dikarya</taxon>
        <taxon>Basidiomycota</taxon>
        <taxon>Agaricomycotina</taxon>
        <taxon>Agaricomycetes</taxon>
        <taxon>Agaricomycetidae</taxon>
        <taxon>Boletales</taxon>
        <taxon>Sclerodermatineae</taxon>
        <taxon>Pisolithaceae</taxon>
        <taxon>Pisolithus</taxon>
    </lineage>
</organism>
<sequence length="82" mass="9284">MVGSVGKTNNIRFQPSILSKDRGRFCHTFSVGAVGLIRHDFANYPLARIARRTEWLAVHALGHVERRLSPCWNSPCFLTSKM</sequence>
<evidence type="ECO:0000313" key="1">
    <source>
        <dbReference type="EMBL" id="KIO05801.1"/>
    </source>
</evidence>
<dbReference type="AlphaFoldDB" id="A0A0C3PCN5"/>
<dbReference type="InParanoid" id="A0A0C3PCN5"/>
<evidence type="ECO:0000313" key="2">
    <source>
        <dbReference type="Proteomes" id="UP000054217"/>
    </source>
</evidence>
<gene>
    <name evidence="1" type="ORF">M404DRAFT_947529</name>
</gene>
<keyword evidence="2" id="KW-1185">Reference proteome</keyword>
<protein>
    <submittedName>
        <fullName evidence="1">Uncharacterized protein</fullName>
    </submittedName>
</protein>